<protein>
    <recommendedName>
        <fullName evidence="2">DUF4062 domain-containing protein</fullName>
    </recommendedName>
</protein>
<dbReference type="Gene3D" id="1.25.40.10">
    <property type="entry name" value="Tetratricopeptide repeat domain"/>
    <property type="match status" value="1"/>
</dbReference>
<feature type="domain" description="DUF4062" evidence="2">
    <location>
        <begin position="16"/>
        <end position="95"/>
    </location>
</feature>
<name>A0ABN1YQR8_9MICO</name>
<keyword evidence="4" id="KW-1185">Reference proteome</keyword>
<reference evidence="3 4" key="1">
    <citation type="journal article" date="2019" name="Int. J. Syst. Evol. Microbiol.">
        <title>The Global Catalogue of Microorganisms (GCM) 10K type strain sequencing project: providing services to taxonomists for standard genome sequencing and annotation.</title>
        <authorList>
            <consortium name="The Broad Institute Genomics Platform"/>
            <consortium name="The Broad Institute Genome Sequencing Center for Infectious Disease"/>
            <person name="Wu L."/>
            <person name="Ma J."/>
        </authorList>
    </citation>
    <scope>NUCLEOTIDE SEQUENCE [LARGE SCALE GENOMIC DNA]</scope>
    <source>
        <strain evidence="3 4">JCM 12398</strain>
    </source>
</reference>
<evidence type="ECO:0000313" key="3">
    <source>
        <dbReference type="EMBL" id="GAA1419998.1"/>
    </source>
</evidence>
<dbReference type="Pfam" id="PF13271">
    <property type="entry name" value="DUF4062"/>
    <property type="match status" value="1"/>
</dbReference>
<keyword evidence="1" id="KW-0802">TPR repeat</keyword>
<dbReference type="EMBL" id="BAAAKK010000001">
    <property type="protein sequence ID" value="GAA1419998.1"/>
    <property type="molecule type" value="Genomic_DNA"/>
</dbReference>
<evidence type="ECO:0000313" key="4">
    <source>
        <dbReference type="Proteomes" id="UP001501266"/>
    </source>
</evidence>
<comment type="caution">
    <text evidence="3">The sequence shown here is derived from an EMBL/GenBank/DDBJ whole genome shotgun (WGS) entry which is preliminary data.</text>
</comment>
<dbReference type="RefSeq" id="WP_343917694.1">
    <property type="nucleotide sequence ID" value="NZ_BAAAKK010000001.1"/>
</dbReference>
<dbReference type="Proteomes" id="UP001501266">
    <property type="component" value="Unassembled WGS sequence"/>
</dbReference>
<dbReference type="PROSITE" id="PS50005">
    <property type="entry name" value="TPR"/>
    <property type="match status" value="1"/>
</dbReference>
<proteinExistence type="predicted"/>
<dbReference type="InterPro" id="IPR011990">
    <property type="entry name" value="TPR-like_helical_dom_sf"/>
</dbReference>
<dbReference type="SUPFAM" id="SSF52540">
    <property type="entry name" value="P-loop containing nucleoside triphosphate hydrolases"/>
    <property type="match status" value="1"/>
</dbReference>
<dbReference type="PANTHER" id="PTHR47691">
    <property type="entry name" value="REGULATOR-RELATED"/>
    <property type="match status" value="1"/>
</dbReference>
<evidence type="ECO:0000259" key="2">
    <source>
        <dbReference type="Pfam" id="PF13271"/>
    </source>
</evidence>
<dbReference type="PRINTS" id="PR00364">
    <property type="entry name" value="DISEASERSIST"/>
</dbReference>
<organism evidence="3 4">
    <name type="scientific">Agrococcus citreus</name>
    <dbReference type="NCBI Taxonomy" id="84643"/>
    <lineage>
        <taxon>Bacteria</taxon>
        <taxon>Bacillati</taxon>
        <taxon>Actinomycetota</taxon>
        <taxon>Actinomycetes</taxon>
        <taxon>Micrococcales</taxon>
        <taxon>Microbacteriaceae</taxon>
        <taxon>Agrococcus</taxon>
    </lineage>
</organism>
<feature type="repeat" description="TPR" evidence="1">
    <location>
        <begin position="693"/>
        <end position="726"/>
    </location>
</feature>
<dbReference type="Gene3D" id="3.40.50.300">
    <property type="entry name" value="P-loop containing nucleotide triphosphate hydrolases"/>
    <property type="match status" value="1"/>
</dbReference>
<dbReference type="InterPro" id="IPR027417">
    <property type="entry name" value="P-loop_NTPase"/>
</dbReference>
<dbReference type="InterPro" id="IPR019734">
    <property type="entry name" value="TPR_rpt"/>
</dbReference>
<gene>
    <name evidence="3" type="ORF">GCM10009640_08730</name>
</gene>
<dbReference type="SUPFAM" id="SSF48452">
    <property type="entry name" value="TPR-like"/>
    <property type="match status" value="1"/>
</dbReference>
<sequence>MDEAGPPIRTPDQRLRVFVSSTLKELAEERQAVRSAIESLQLAPVMFELGSRPHPPRSLYRSYLAQSDVFVGIYGERYGWVAPGEAVSGLEDEYALSGDLPSLIYVLEPAPDREPRLRALLDRVRSDDRTSYRSYRDAAELAALVRQDLATLLAERFDAGRARARGRAAPGIPAPYSAMLGRDVERDALLGLLARPDVRIVTIVGDGGIGKSRLAIEVAGAAAAAGSSVAFAMLETITVPERVITVMARALGVRDTGDAPLEEKVVDALADRDVLLVVDNVEHVLAAASLLVRLIGAAPGLTLLVTSRSPLRVRAERRFPLGPLGLPEPGASPAAIAEAPAVALFVERATAVRPGFRLTPANAATVAEICRRLDGSPLAIELAAARLLWMPVDELLRRLESALTLLVGGARDLPERQRALRSTIQWSVDLLEPGAARALTALAVPAGPFLGATAEAVLGAAGIDDPVGAITALAEASLLRSEERGDSPVLSLPALVRAFARDAGPAELLESAKTAWIDHYRRAAADAARELRGASQLMTLQRLELEVENIGGVVRLLLDDRRLDAAAEHAWALYLYLWIGGYLGLVREWMTELLAIAEREGIALAVRTQAIALYYTHAPRFWQEPTADVVPGMQASRDRFAEAGDAGGAALADVSIGLGLLDRPEGPDVPGAMAVLERSGAAFRELGESWGEAMTLVMLGRIALLTGAVDEALERFEQSLALATAERELLGIVIARNHCGWARLLAGDLAGAADDMSASLDESLALGHDEGVAYGLEGFVGVRGAQGDAAAAGLLQGAAQALRRRKGALNRSGFDFSTPIVQRLRDAGAGAVFDEAAAKGTTMPLAEAIALVREP</sequence>
<evidence type="ECO:0000256" key="1">
    <source>
        <dbReference type="PROSITE-ProRule" id="PRU00339"/>
    </source>
</evidence>
<accession>A0ABN1YQR8</accession>
<dbReference type="PANTHER" id="PTHR47691:SF3">
    <property type="entry name" value="HTH-TYPE TRANSCRIPTIONAL REGULATOR RV0890C-RELATED"/>
    <property type="match status" value="1"/>
</dbReference>
<dbReference type="InterPro" id="IPR025139">
    <property type="entry name" value="DUF4062"/>
</dbReference>